<dbReference type="Proteomes" id="UP000016860">
    <property type="component" value="Unassembled WGS sequence"/>
</dbReference>
<proteinExistence type="predicted"/>
<dbReference type="EMBL" id="ATAY01000035">
    <property type="protein sequence ID" value="EPR11615.1"/>
    <property type="molecule type" value="Genomic_DNA"/>
</dbReference>
<dbReference type="PROSITE" id="PS51688">
    <property type="entry name" value="ICA"/>
    <property type="match status" value="1"/>
</dbReference>
<name>U4R241_9FIRM</name>
<gene>
    <name evidence="2" type="ORF">L323_11455</name>
</gene>
<evidence type="ECO:0000313" key="2">
    <source>
        <dbReference type="EMBL" id="EPR11615.1"/>
    </source>
</evidence>
<dbReference type="Pfam" id="PF13884">
    <property type="entry name" value="Peptidase_S74"/>
    <property type="match status" value="1"/>
</dbReference>
<organism evidence="2 3">
    <name type="scientific">Ruminiclostridium papyrosolvens C7</name>
    <dbReference type="NCBI Taxonomy" id="1330534"/>
    <lineage>
        <taxon>Bacteria</taxon>
        <taxon>Bacillati</taxon>
        <taxon>Bacillota</taxon>
        <taxon>Clostridia</taxon>
        <taxon>Eubacteriales</taxon>
        <taxon>Oscillospiraceae</taxon>
        <taxon>Ruminiclostridium</taxon>
    </lineage>
</organism>
<dbReference type="InterPro" id="IPR030392">
    <property type="entry name" value="S74_ICA"/>
</dbReference>
<accession>U4R241</accession>
<evidence type="ECO:0000313" key="3">
    <source>
        <dbReference type="Proteomes" id="UP000016860"/>
    </source>
</evidence>
<dbReference type="PATRIC" id="fig|1330534.3.peg.2283"/>
<dbReference type="STRING" id="1330534.L323_11455"/>
<dbReference type="OrthoDB" id="2655407at2"/>
<comment type="caution">
    <text evidence="2">The sequence shown here is derived from an EMBL/GenBank/DDBJ whole genome shotgun (WGS) entry which is preliminary data.</text>
</comment>
<dbReference type="RefSeq" id="WP_020815796.1">
    <property type="nucleotide sequence ID" value="NZ_ATAY01000035.1"/>
</dbReference>
<protein>
    <recommendedName>
        <fullName evidence="1">Peptidase S74 domain-containing protein</fullName>
    </recommendedName>
</protein>
<evidence type="ECO:0000259" key="1">
    <source>
        <dbReference type="PROSITE" id="PS51688"/>
    </source>
</evidence>
<feature type="domain" description="Peptidase S74" evidence="1">
    <location>
        <begin position="1846"/>
        <end position="1939"/>
    </location>
</feature>
<reference evidence="2 3" key="1">
    <citation type="journal article" date="2013" name="Genome Announc.">
        <title>Draft Genome Sequence of the Cellulolytic Bacterium Clostridium papyrosolvens C7 (ATCC 700395).</title>
        <authorList>
            <person name="Zepeda V."/>
            <person name="Dassa B."/>
            <person name="Borovok I."/>
            <person name="Lamed R."/>
            <person name="Bayer E.A."/>
            <person name="Cate J.H."/>
        </authorList>
    </citation>
    <scope>NUCLEOTIDE SEQUENCE [LARGE SCALE GENOMIC DNA]</scope>
    <source>
        <strain evidence="2 3">C7</strain>
    </source>
</reference>
<sequence length="1945" mass="208878">MSNEIKRMKYFNGLLLKEEDLELDQDYHKNFHRMHNRFFHNWGIVDGLKVEAVGNYPQVKVSKGFALNSTLDEKTKEKVSQEIWISDNHPDNPVNLSEYDVNEDIYIMVSYHEEPSDVDIKKGGDKNNIHVWERSEIKHSRIKPDPKTKDEITDIVVARVRLKDAGSGQKSIEGIYDTADDGVVHAVTQGTSQEFQKISIGAQEKTNLPYINGLSDQTLGQSDGLEVHSPYTKFSGSVITGDFKTNGNTDLNGTLSVNINNTPALKVDSKGSVAISKTAAVTGVLSAAGGLNVSGDNTTLDTTHVVMTGNILTVNKYTPKDNETEPRKQSSGVEVYRSEYLPYAKLIWDENEKVWKAGTDKKDDIPESGIYQLAYGPDWDAMHNGLNVDTLHKHSHINDVNGNISLSADENGNISITNDIVVSGTVVTQNGIEVPGKDLNAKLVWNKNDRRWQIGVENDMYNIPYGRAWEDLTTGTNADSLHTHSEIYNSDGQLAMNVGPTGDIKINSNLTVGENLTVEGTLTVLNPATEYKQINQVVTENVVIVNKPDNGQAPVKEGGLEVYRGDGYENARIIWDEGSSTWKMGIGSNMSEIPSGIEWEYLTHGQVVDNMHSHGNLSMEDGTVVVSVDKDGNVDFEKNVSVSGNLIVDKNEYIQGDVDIKGSVNIEGDLTVTKTPTIIKQNILEIENNTIIANKYTGMAQPINNEGGLEVYRGSNTKKARLVWNEKEGKWKVGTENSMKDLAYGDDWETLTTKKMADKLHLHSSICDTKGNVAISAESDDKIMINRAMKVEGSLEVVGGVSLLGNLNVVGTLTSVDKVDLKVEDNVILLNNFEGDEPPLNESGLEIYRGNSQQKARLVWDEKDTIWKIGIGNNLSEIACGTPWQKLSKKGNADTLHTHGQLYNTKGNILSLSTTATGNIDVKHDLTVSQDLTVAGNLNVKGEVTTIRSANIELEGNKLTMNKGESGEIKKGTSTLSVYRGIDEKSAILRWDEATQVWKIGMSDWSWAQENSDQKMVPTGNSACLVVNNDGSIQTPIAKIEKELSTGRALIGDILSLQKDGIQINRGNESTTYLTFDTNLWKLGFGDVNCISATSSGKVGIGKLNPQEMLDVMGNAIVNGSMDITGNSEVKGYLTAGSTDIKGRLKVDGSIIMNGGIEVERGVATDGTLKPNAKIVWNEGKCAWTFGFGDKLFELNLNNTFLPSKLYSSDGGAVAVITDKDSNVGIGVKTPRAKLDVSGDTLVSGKITLTNTLGTTLKIAAEGFELSRNTEKPAKFYWNEKSKVWQAGIDGSMQDICVGNHTHNNVCTSTGTEVVYVDNSGNVGVGKSIPEAKLDVAGNLKVTSIDVAGNLTAVGNVKCDNADITRTVRADSASITKDLTVGGNLVVNGDTVTINTKTLEVEDNIITLNKYTSQTQPVPTQAGIEVFRGGTANSAQIIWDELRGVWQAGTTGTTGTMKTISLDGHTHPEYNNSGISDLTSVLKVSNGNIGIGTSNPTDKLSVTGNVGVSGTMTASNVVVNTKLTTPSLDVTGTVNSTNETVKVKLTSPYVDVSTKLTSKDADFTGTLTAGTLTAGDTTINGNVTTTNETVKVKLTSAYVDVSTKLTSKDADVTGALTAGTLTAGDTTINGNITATNETVKVKLTSAYADVSTKLTSKDADVTGTLTAGTLTAGDTTINGNVTATNETVKVKLTSAYVDVSTKLTSKDADVTGTLTAGTLTAGTLTAVDTTISGSLTVNSIKVNGLLNVSQGIEATRSDSTKAKIFWDETSTSWKAGAGTNIDQIALSKHTHNALYAKTNPIVNVSDDGYVGIGKTPETGIRLSVDGDIKAKTITGDIVATTLTQTSSRTFKENIEALPLKTALDLLKKLNPVTFDYKNASLKKHNIGFIAEDVPEIFASDDCKSISVMDIVAVLTSVVKKQHSETIAIKKQLTALQKQVAGLLGA</sequence>